<name>A0ACB8FFR1_9SAUR</name>
<organism evidence="1 2">
    <name type="scientific">Sphaerodactylus townsendi</name>
    <dbReference type="NCBI Taxonomy" id="933632"/>
    <lineage>
        <taxon>Eukaryota</taxon>
        <taxon>Metazoa</taxon>
        <taxon>Chordata</taxon>
        <taxon>Craniata</taxon>
        <taxon>Vertebrata</taxon>
        <taxon>Euteleostomi</taxon>
        <taxon>Lepidosauria</taxon>
        <taxon>Squamata</taxon>
        <taxon>Bifurcata</taxon>
        <taxon>Gekkota</taxon>
        <taxon>Sphaerodactylidae</taxon>
        <taxon>Sphaerodactylus</taxon>
    </lineage>
</organism>
<gene>
    <name evidence="1" type="ORF">K3G42_004154</name>
</gene>
<dbReference type="EMBL" id="CM037617">
    <property type="protein sequence ID" value="KAH8004154.1"/>
    <property type="molecule type" value="Genomic_DNA"/>
</dbReference>
<protein>
    <submittedName>
        <fullName evidence="1">Uncharacterized protein</fullName>
    </submittedName>
</protein>
<comment type="caution">
    <text evidence="1">The sequence shown here is derived from an EMBL/GenBank/DDBJ whole genome shotgun (WGS) entry which is preliminary data.</text>
</comment>
<dbReference type="Proteomes" id="UP000827872">
    <property type="component" value="Linkage Group LG04"/>
</dbReference>
<reference evidence="1" key="1">
    <citation type="submission" date="2021-08" db="EMBL/GenBank/DDBJ databases">
        <title>The first chromosome-level gecko genome reveals the dynamic sex chromosomes of Neotropical dwarf geckos (Sphaerodactylidae: Sphaerodactylus).</title>
        <authorList>
            <person name="Pinto B.J."/>
            <person name="Keating S.E."/>
            <person name="Gamble T."/>
        </authorList>
    </citation>
    <scope>NUCLEOTIDE SEQUENCE</scope>
    <source>
        <strain evidence="1">TG3544</strain>
    </source>
</reference>
<accession>A0ACB8FFR1</accession>
<sequence length="402" mass="44272">MTRHFLPAACSAESRLSHAWLPSDTLAGCRQALCSAPDNGLAARPGGAQILTLQKQGLLLRHDCWEGASTRPALKSGSLLWMAGVNVTRFQPATFHLTGFPGLEPFHVWISVPFCALYFASILGNCAVLLVVRQGRHLHEPMYFFLCMLSLNDLGVSLSTLPTVLALFCFGLSKVAFDACLAQMFFIHSFSFMESGILLAMSFDRFVAIRHPLRYASTLTHPQIARIGAAIVLKSTAMLAPFPFLIKRLPFCGSNVLSHAYCLHPDMMRLACADITVNNVYGLFVVLFTYGLDSTCIVLSYIMILKAVLNIASRQQRRKALHTCVAHICAVLSFYVPIVAVSVLHRFGKGAPPVVHVMMSNVYLFVPPLLNPIIYSVNTKEIRKGIRRMLGCAGSWRLRANG</sequence>
<keyword evidence="2" id="KW-1185">Reference proteome</keyword>
<evidence type="ECO:0000313" key="1">
    <source>
        <dbReference type="EMBL" id="KAH8004154.1"/>
    </source>
</evidence>
<proteinExistence type="predicted"/>
<evidence type="ECO:0000313" key="2">
    <source>
        <dbReference type="Proteomes" id="UP000827872"/>
    </source>
</evidence>